<dbReference type="AlphaFoldDB" id="A0A075AFA5"/>
<dbReference type="CTD" id="20319663"/>
<organism evidence="1 2">
    <name type="scientific">Opisthorchis viverrini</name>
    <name type="common">Southeast Asian liver fluke</name>
    <dbReference type="NCBI Taxonomy" id="6198"/>
    <lineage>
        <taxon>Eukaryota</taxon>
        <taxon>Metazoa</taxon>
        <taxon>Spiralia</taxon>
        <taxon>Lophotrochozoa</taxon>
        <taxon>Platyhelminthes</taxon>
        <taxon>Trematoda</taxon>
        <taxon>Digenea</taxon>
        <taxon>Opisthorchiida</taxon>
        <taxon>Opisthorchiata</taxon>
        <taxon>Opisthorchiidae</taxon>
        <taxon>Opisthorchis</taxon>
    </lineage>
</organism>
<evidence type="ECO:0000313" key="2">
    <source>
        <dbReference type="Proteomes" id="UP000054324"/>
    </source>
</evidence>
<dbReference type="RefSeq" id="XP_009168756.1">
    <property type="nucleotide sequence ID" value="XM_009170492.1"/>
</dbReference>
<dbReference type="KEGG" id="ovi:T265_05481"/>
<gene>
    <name evidence="1" type="ORF">T265_05481</name>
</gene>
<dbReference type="GeneID" id="20319663"/>
<evidence type="ECO:0000313" key="1">
    <source>
        <dbReference type="EMBL" id="KER27524.1"/>
    </source>
</evidence>
<sequence length="83" mass="8995">MWACKRQTGWLRADRPWNAVTTVGVLAVSQPKYNYESHIGGAISQVVLLAAYINSATHLATEAVLSDTPVLTSCPVITKLQLV</sequence>
<accession>A0A075AFA5</accession>
<dbReference type="Proteomes" id="UP000054324">
    <property type="component" value="Unassembled WGS sequence"/>
</dbReference>
<protein>
    <submittedName>
        <fullName evidence="1">Uncharacterized protein</fullName>
    </submittedName>
</protein>
<reference evidence="1 2" key="1">
    <citation type="submission" date="2013-11" db="EMBL/GenBank/DDBJ databases">
        <title>Opisthorchis viverrini - life in the bile duct.</title>
        <authorList>
            <person name="Young N.D."/>
            <person name="Nagarajan N."/>
            <person name="Lin S.J."/>
            <person name="Korhonen P.K."/>
            <person name="Jex A.R."/>
            <person name="Hall R.S."/>
            <person name="Safavi-Hemami H."/>
            <person name="Kaewkong W."/>
            <person name="Bertrand D."/>
            <person name="Gao S."/>
            <person name="Seet Q."/>
            <person name="Wongkham S."/>
            <person name="Teh B.T."/>
            <person name="Wongkham C."/>
            <person name="Intapan P.M."/>
            <person name="Maleewong W."/>
            <person name="Yang X."/>
            <person name="Hu M."/>
            <person name="Wang Z."/>
            <person name="Hofmann A."/>
            <person name="Sternberg P.W."/>
            <person name="Tan P."/>
            <person name="Wang J."/>
            <person name="Gasser R.B."/>
        </authorList>
    </citation>
    <scope>NUCLEOTIDE SEQUENCE [LARGE SCALE GENOMIC DNA]</scope>
</reference>
<proteinExistence type="predicted"/>
<keyword evidence="2" id="KW-1185">Reference proteome</keyword>
<dbReference type="EMBL" id="KL596721">
    <property type="protein sequence ID" value="KER27524.1"/>
    <property type="molecule type" value="Genomic_DNA"/>
</dbReference>
<name>A0A075AFA5_OPIVI</name>